<evidence type="ECO:0000256" key="4">
    <source>
        <dbReference type="ARBA" id="ARBA00022840"/>
    </source>
</evidence>
<evidence type="ECO:0000313" key="7">
    <source>
        <dbReference type="EMBL" id="ATZ22160.1"/>
    </source>
</evidence>
<dbReference type="EC" id="2.7.11.1" evidence="7"/>
<dbReference type="InterPro" id="IPR011009">
    <property type="entry name" value="Kinase-like_dom_sf"/>
</dbReference>
<dbReference type="SUPFAM" id="SSF50974">
    <property type="entry name" value="Nitrous oxide reductase, N-terminal domain"/>
    <property type="match status" value="1"/>
</dbReference>
<dbReference type="AlphaFoldDB" id="A0A2K8P7P9"/>
<evidence type="ECO:0000256" key="5">
    <source>
        <dbReference type="SAM" id="MobiDB-lite"/>
    </source>
</evidence>
<dbReference type="PANTHER" id="PTHR43289">
    <property type="entry name" value="MITOGEN-ACTIVATED PROTEIN KINASE KINASE KINASE 20-RELATED"/>
    <property type="match status" value="1"/>
</dbReference>
<sequence>MGSPLLPDDPERIGAYWPASRLGEGAQGVVYEAYDRAGNRVAVKLLRRSADEAVRRLFRREAQAAQRVAGFCTARVLEVSSGSDEPYLVGEYVPGPSLGVRVRDGGRLAADEVVRLAIGIATGLAAIHRAGVVHRDLKPGNVLLGPDGPRIIDFGIARSLDMSQTASGVIMGTLGYMAPEVLSGKRAGPAADVFAWGATVLYAASGEEPFRGETMVETAYRTVRHRPDLSTVPPSLRALVDRALSQDPDLRPAATEILLSLLGDPADAPASGTRTGAGPAESPPESPAVDPRIALMQVGARRAGPAASDAGDQAPTLGERAEETWAVLPERVRPLAHELMLRLVVPGSLPDGSEDTVRSASPAELLAGRPDTERHAMTAAVAALTTGGALLVLPDGGIRPAPALIPAWPRLRGWIETDRAGTTVRLWLTTTALAWEGNGRRSEDLPHGSAWERCAAWLPTAPLHLRPNPLESACANAASALARRTVRRHRRFRAGLSVVTVLALLAGGAAWLQSREIDRRRAEATARTTAQSAETLRGTDPVAAMLLGLASWRVAEVPESRAALIAAASQREIQATTTPAFTYGENSERMLSGTGREAFQVSPEGLRAVVLTGADRGRARTLLPPGTKTGLLGSSHLSEDGSLVVATAPDGGTLQVVSTRDGKALAPPLPLNGRQVSGVTNRGELVLGSPTGGTELVSPGGSTITSVPEDASVAPDGRHIVSCSTAGVTVRPVDGGPGVLVPRPPGSQEPTCHRKFLFSPDGGRLGAISLSASGNSCDVVVYDLAARRVVGEAAGLGPEPRFSSRGNYLVSTNTTNGTEVWSADGGSLPVARVPAAGLNNLTSARIPVWDLALDEETESLLQWTGDTVHRLDVSGALAPGPPVRTYVTTRAVSGGGRTALVTERFSPDLSGRSDRFQGRVVDTRTGKDVVPAFRQNLWVAQDLPRTALGDISDDGRLIAFTQGGADDRYGITLREVGTGRDVLHWAAAEGSGPAWVDLAPDGAHIAALQQEGGVPTGEGDTLKILDVRTRKEVRSVSGTQARGAFSPDGRYFLTTDGTLLDLKTGTERKEATFSGGVRNVAYSSDGRLVAAFRETGLVELWNGQVTQRIATMSSSVSRGGGRGGQDLGEFTFSPDGRLLAAVVDGDSVQLWDTDRHYALGDPLLLPGRGVEALAFDGDTLWAAAGTRARSLDLTPARLAERVCRRAGRDLTALEWSTYLPDVPRHPLC</sequence>
<dbReference type="PROSITE" id="PS00108">
    <property type="entry name" value="PROTEIN_KINASE_ST"/>
    <property type="match status" value="1"/>
</dbReference>
<dbReference type="InterPro" id="IPR015943">
    <property type="entry name" value="WD40/YVTN_repeat-like_dom_sf"/>
</dbReference>
<dbReference type="Pfam" id="PF00069">
    <property type="entry name" value="Pkinase"/>
    <property type="match status" value="1"/>
</dbReference>
<protein>
    <submittedName>
        <fullName evidence="7">Serine/threonine-protein kinase AfsK</fullName>
        <ecNumber evidence="7">2.7.11.1</ecNumber>
    </submittedName>
</protein>
<evidence type="ECO:0000313" key="8">
    <source>
        <dbReference type="Proteomes" id="UP000231791"/>
    </source>
</evidence>
<evidence type="ECO:0000259" key="6">
    <source>
        <dbReference type="PROSITE" id="PS50011"/>
    </source>
</evidence>
<dbReference type="InterPro" id="IPR008271">
    <property type="entry name" value="Ser/Thr_kinase_AS"/>
</dbReference>
<accession>A0A2K8P7P9</accession>
<keyword evidence="2" id="KW-0547">Nucleotide-binding</keyword>
<keyword evidence="1 7" id="KW-0808">Transferase</keyword>
<dbReference type="SUPFAM" id="SSF82171">
    <property type="entry name" value="DPP6 N-terminal domain-like"/>
    <property type="match status" value="1"/>
</dbReference>
<keyword evidence="4" id="KW-0067">ATP-binding</keyword>
<reference evidence="7 8" key="1">
    <citation type="submission" date="2017-11" db="EMBL/GenBank/DDBJ databases">
        <title>Complete genome sequence of Streptomyces lavendulae subsp. lavendulae CCM 3239 (formerly 'Streptomyces aureofaciens CCM 3239'), the producer of the angucycline-type antibiotic auricin.</title>
        <authorList>
            <person name="Busche T."/>
            <person name="Novakova R."/>
            <person name="Al'Dilaimi A."/>
            <person name="Homerova D."/>
            <person name="Feckova L."/>
            <person name="Rezuchova B."/>
            <person name="Mingyar E."/>
            <person name="Csolleiova D."/>
            <person name="Bekeova C."/>
            <person name="Winkler A."/>
            <person name="Sevcikova B."/>
            <person name="Kalinowski J."/>
            <person name="Kormanec J."/>
            <person name="Ruckert C."/>
        </authorList>
    </citation>
    <scope>NUCLEOTIDE SEQUENCE [LARGE SCALE GENOMIC DNA]</scope>
    <source>
        <strain evidence="7 8">CCM 3239</strain>
    </source>
</reference>
<dbReference type="CDD" id="cd14014">
    <property type="entry name" value="STKc_PknB_like"/>
    <property type="match status" value="1"/>
</dbReference>
<evidence type="ECO:0000256" key="3">
    <source>
        <dbReference type="ARBA" id="ARBA00022777"/>
    </source>
</evidence>
<name>A0A2K8P7P9_STRLA</name>
<dbReference type="InterPro" id="IPR011045">
    <property type="entry name" value="N2O_reductase_N"/>
</dbReference>
<dbReference type="InterPro" id="IPR049052">
    <property type="entry name" value="nSTAND1"/>
</dbReference>
<dbReference type="SMART" id="SM00220">
    <property type="entry name" value="S_TKc"/>
    <property type="match status" value="1"/>
</dbReference>
<feature type="region of interest" description="Disordered" evidence="5">
    <location>
        <begin position="264"/>
        <end position="289"/>
    </location>
</feature>
<dbReference type="Gene3D" id="1.10.510.10">
    <property type="entry name" value="Transferase(Phosphotransferase) domain 1"/>
    <property type="match status" value="1"/>
</dbReference>
<evidence type="ECO:0000256" key="1">
    <source>
        <dbReference type="ARBA" id="ARBA00022679"/>
    </source>
</evidence>
<feature type="domain" description="Protein kinase" evidence="6">
    <location>
        <begin position="16"/>
        <end position="262"/>
    </location>
</feature>
<organism evidence="7 8">
    <name type="scientific">Streptomyces lavendulae subsp. lavendulae</name>
    <dbReference type="NCBI Taxonomy" id="58340"/>
    <lineage>
        <taxon>Bacteria</taxon>
        <taxon>Bacillati</taxon>
        <taxon>Actinomycetota</taxon>
        <taxon>Actinomycetes</taxon>
        <taxon>Kitasatosporales</taxon>
        <taxon>Streptomycetaceae</taxon>
        <taxon>Streptomyces</taxon>
    </lineage>
</organism>
<evidence type="ECO:0000256" key="2">
    <source>
        <dbReference type="ARBA" id="ARBA00022741"/>
    </source>
</evidence>
<dbReference type="Pfam" id="PF20703">
    <property type="entry name" value="nSTAND1"/>
    <property type="match status" value="1"/>
</dbReference>
<keyword evidence="3 7" id="KW-0418">Kinase</keyword>
<dbReference type="GO" id="GO:0004674">
    <property type="term" value="F:protein serine/threonine kinase activity"/>
    <property type="evidence" value="ECO:0007669"/>
    <property type="project" value="UniProtKB-EC"/>
</dbReference>
<dbReference type="GO" id="GO:0005524">
    <property type="term" value="F:ATP binding"/>
    <property type="evidence" value="ECO:0007669"/>
    <property type="project" value="UniProtKB-KW"/>
</dbReference>
<dbReference type="PROSITE" id="PS50011">
    <property type="entry name" value="PROTEIN_KINASE_DOM"/>
    <property type="match status" value="1"/>
</dbReference>
<dbReference type="KEGG" id="slx:SLAV_01155"/>
<dbReference type="Proteomes" id="UP000231791">
    <property type="component" value="Chromosome"/>
</dbReference>
<gene>
    <name evidence="7" type="primary">afsK5</name>
    <name evidence="7" type="ORF">SLAV_01155</name>
</gene>
<dbReference type="EMBL" id="CP024985">
    <property type="protein sequence ID" value="ATZ22160.1"/>
    <property type="molecule type" value="Genomic_DNA"/>
</dbReference>
<keyword evidence="8" id="KW-1185">Reference proteome</keyword>
<proteinExistence type="predicted"/>
<dbReference type="Gene3D" id="3.30.200.20">
    <property type="entry name" value="Phosphorylase Kinase, domain 1"/>
    <property type="match status" value="1"/>
</dbReference>
<dbReference type="PANTHER" id="PTHR43289:SF34">
    <property type="entry name" value="SERINE_THREONINE-PROTEIN KINASE YBDM-RELATED"/>
    <property type="match status" value="1"/>
</dbReference>
<dbReference type="Gene3D" id="2.130.10.10">
    <property type="entry name" value="YVTN repeat-like/Quinoprotein amine dehydrogenase"/>
    <property type="match status" value="3"/>
</dbReference>
<dbReference type="InterPro" id="IPR000719">
    <property type="entry name" value="Prot_kinase_dom"/>
</dbReference>
<dbReference type="SUPFAM" id="SSF56112">
    <property type="entry name" value="Protein kinase-like (PK-like)"/>
    <property type="match status" value="1"/>
</dbReference>